<dbReference type="GO" id="GO:0003677">
    <property type="term" value="F:DNA binding"/>
    <property type="evidence" value="ECO:0007669"/>
    <property type="project" value="InterPro"/>
</dbReference>
<dbReference type="EMBL" id="CAEZSR010000150">
    <property type="protein sequence ID" value="CAB4580616.1"/>
    <property type="molecule type" value="Genomic_DNA"/>
</dbReference>
<gene>
    <name evidence="2" type="ORF">UFOPK1493_03047</name>
</gene>
<dbReference type="InterPro" id="IPR002559">
    <property type="entry name" value="Transposase_11"/>
</dbReference>
<sequence length="228" mass="25546">MIGLAVTREGIPVRCWVWPGNTNDNSILPEVKDGLRGWRLGRVVTVVDRGFSSDANLDYLRRAGGHWIAGEKMRDGSADAQAALSRQGRYQTVRDNFRVKEVRPDDESGKRWIVCHNPFEAERDAAQRDAAIERIEAELRPVFHRIEPRIRAHVLLCWLALLLIRVAERRTGMTWRRIAIELGRVHAVTLTSSAGTVVQTTPLTTVQQGIVDACGVPAPPRITHLHTA</sequence>
<dbReference type="GO" id="GO:0004803">
    <property type="term" value="F:transposase activity"/>
    <property type="evidence" value="ECO:0007669"/>
    <property type="project" value="InterPro"/>
</dbReference>
<evidence type="ECO:0000313" key="2">
    <source>
        <dbReference type="EMBL" id="CAB4580616.1"/>
    </source>
</evidence>
<dbReference type="GO" id="GO:0006313">
    <property type="term" value="P:DNA transposition"/>
    <property type="evidence" value="ECO:0007669"/>
    <property type="project" value="InterPro"/>
</dbReference>
<proteinExistence type="predicted"/>
<dbReference type="AlphaFoldDB" id="A0A6J6EWV5"/>
<dbReference type="Pfam" id="PF01609">
    <property type="entry name" value="DDE_Tnp_1"/>
    <property type="match status" value="1"/>
</dbReference>
<accession>A0A6J6EWV5</accession>
<name>A0A6J6EWV5_9ZZZZ</name>
<feature type="domain" description="Transposase IS4-like" evidence="1">
    <location>
        <begin position="7"/>
        <end position="111"/>
    </location>
</feature>
<reference evidence="2" key="1">
    <citation type="submission" date="2020-05" db="EMBL/GenBank/DDBJ databases">
        <authorList>
            <person name="Chiriac C."/>
            <person name="Salcher M."/>
            <person name="Ghai R."/>
            <person name="Kavagutti S V."/>
        </authorList>
    </citation>
    <scope>NUCLEOTIDE SEQUENCE</scope>
</reference>
<evidence type="ECO:0000259" key="1">
    <source>
        <dbReference type="Pfam" id="PF01609"/>
    </source>
</evidence>
<protein>
    <submittedName>
        <fullName evidence="2">Unannotated protein</fullName>
    </submittedName>
</protein>
<organism evidence="2">
    <name type="scientific">freshwater metagenome</name>
    <dbReference type="NCBI Taxonomy" id="449393"/>
    <lineage>
        <taxon>unclassified sequences</taxon>
        <taxon>metagenomes</taxon>
        <taxon>ecological metagenomes</taxon>
    </lineage>
</organism>